<dbReference type="AlphaFoldDB" id="A0A9P6AK19"/>
<protein>
    <submittedName>
        <fullName evidence="2">Uncharacterized protein</fullName>
    </submittedName>
</protein>
<reference evidence="2" key="1">
    <citation type="journal article" date="2020" name="Nat. Commun.">
        <title>Large-scale genome sequencing of mycorrhizal fungi provides insights into the early evolution of symbiotic traits.</title>
        <authorList>
            <person name="Miyauchi S."/>
            <person name="Kiss E."/>
            <person name="Kuo A."/>
            <person name="Drula E."/>
            <person name="Kohler A."/>
            <person name="Sanchez-Garcia M."/>
            <person name="Morin E."/>
            <person name="Andreopoulos B."/>
            <person name="Barry K.W."/>
            <person name="Bonito G."/>
            <person name="Buee M."/>
            <person name="Carver A."/>
            <person name="Chen C."/>
            <person name="Cichocki N."/>
            <person name="Clum A."/>
            <person name="Culley D."/>
            <person name="Crous P.W."/>
            <person name="Fauchery L."/>
            <person name="Girlanda M."/>
            <person name="Hayes R.D."/>
            <person name="Keri Z."/>
            <person name="LaButti K."/>
            <person name="Lipzen A."/>
            <person name="Lombard V."/>
            <person name="Magnuson J."/>
            <person name="Maillard F."/>
            <person name="Murat C."/>
            <person name="Nolan M."/>
            <person name="Ohm R.A."/>
            <person name="Pangilinan J."/>
            <person name="Pereira M.F."/>
            <person name="Perotto S."/>
            <person name="Peter M."/>
            <person name="Pfister S."/>
            <person name="Riley R."/>
            <person name="Sitrit Y."/>
            <person name="Stielow J.B."/>
            <person name="Szollosi G."/>
            <person name="Zifcakova L."/>
            <person name="Stursova M."/>
            <person name="Spatafora J.W."/>
            <person name="Tedersoo L."/>
            <person name="Vaario L.M."/>
            <person name="Yamada A."/>
            <person name="Yan M."/>
            <person name="Wang P."/>
            <person name="Xu J."/>
            <person name="Bruns T."/>
            <person name="Baldrian P."/>
            <person name="Vilgalys R."/>
            <person name="Dunand C."/>
            <person name="Henrissat B."/>
            <person name="Grigoriev I.V."/>
            <person name="Hibbett D."/>
            <person name="Nagy L.G."/>
            <person name="Martin F.M."/>
        </authorList>
    </citation>
    <scope>NUCLEOTIDE SEQUENCE</scope>
    <source>
        <strain evidence="2">UP504</strain>
    </source>
</reference>
<comment type="caution">
    <text evidence="2">The sequence shown here is derived from an EMBL/GenBank/DDBJ whole genome shotgun (WGS) entry which is preliminary data.</text>
</comment>
<evidence type="ECO:0000313" key="2">
    <source>
        <dbReference type="EMBL" id="KAF9506266.1"/>
    </source>
</evidence>
<dbReference type="EMBL" id="MU129118">
    <property type="protein sequence ID" value="KAF9506266.1"/>
    <property type="molecule type" value="Genomic_DNA"/>
</dbReference>
<organism evidence="2 3">
    <name type="scientific">Hydnum rufescens UP504</name>
    <dbReference type="NCBI Taxonomy" id="1448309"/>
    <lineage>
        <taxon>Eukaryota</taxon>
        <taxon>Fungi</taxon>
        <taxon>Dikarya</taxon>
        <taxon>Basidiomycota</taxon>
        <taxon>Agaricomycotina</taxon>
        <taxon>Agaricomycetes</taxon>
        <taxon>Cantharellales</taxon>
        <taxon>Hydnaceae</taxon>
        <taxon>Hydnum</taxon>
    </lineage>
</organism>
<evidence type="ECO:0000313" key="3">
    <source>
        <dbReference type="Proteomes" id="UP000886523"/>
    </source>
</evidence>
<name>A0A9P6AK19_9AGAM</name>
<accession>A0A9P6AK19</accession>
<sequence>MPRKGARVIWTGERTSTAHWQRHQKQRGGNGMDAAESMPGHLRQQEVQMTYRLEQSQRATRQQRHNHQKLCSSQPPAGEKLSQPCAT</sequence>
<proteinExistence type="predicted"/>
<feature type="region of interest" description="Disordered" evidence="1">
    <location>
        <begin position="15"/>
        <end position="40"/>
    </location>
</feature>
<gene>
    <name evidence="2" type="ORF">BS47DRAFT_453410</name>
</gene>
<keyword evidence="3" id="KW-1185">Reference proteome</keyword>
<dbReference type="Proteomes" id="UP000886523">
    <property type="component" value="Unassembled WGS sequence"/>
</dbReference>
<evidence type="ECO:0000256" key="1">
    <source>
        <dbReference type="SAM" id="MobiDB-lite"/>
    </source>
</evidence>
<feature type="region of interest" description="Disordered" evidence="1">
    <location>
        <begin position="52"/>
        <end position="87"/>
    </location>
</feature>